<name>A0A9Y2AIN4_9FIRM</name>
<dbReference type="InterPro" id="IPR024523">
    <property type="entry name" value="DUF3793"/>
</dbReference>
<sequence>MCEKFEKMLAFYGAPTLAGIKDGTVISLQKKNFSEWKSLMEEYNQCLNCKGIEITTLVETERYILLFIYQEKDLAKTLKEDRIALFLQRLGYDIEDSLKDKIEHLKLRMRIKKDFPHEIGLFLGFPYDDVVGFLKYNGKNFKMNGYWKVYTNVYNAEQIFHKYTRCSEIFCRRLQKGESLLNLLKVG</sequence>
<dbReference type="Proteomes" id="UP001243623">
    <property type="component" value="Chromosome"/>
</dbReference>
<reference evidence="1" key="1">
    <citation type="submission" date="2023-03" db="EMBL/GenBank/DDBJ databases">
        <title>Selenobaculum gbiensis gen. nov. sp. nov., a new bacterium isolated from the gut microbiota of IBD patient.</title>
        <authorList>
            <person name="Yeo S."/>
            <person name="Park H."/>
            <person name="Huh C.S."/>
        </authorList>
    </citation>
    <scope>NUCLEOTIDE SEQUENCE</scope>
    <source>
        <strain evidence="1">ICN-92133</strain>
    </source>
</reference>
<organism evidence="1 2">
    <name type="scientific">Selenobaculum gibii</name>
    <dbReference type="NCBI Taxonomy" id="3054208"/>
    <lineage>
        <taxon>Bacteria</taxon>
        <taxon>Bacillati</taxon>
        <taxon>Bacillota</taxon>
        <taxon>Negativicutes</taxon>
        <taxon>Selenomonadales</taxon>
        <taxon>Selenomonadaceae</taxon>
        <taxon>Selenobaculum</taxon>
    </lineage>
</organism>
<evidence type="ECO:0000313" key="1">
    <source>
        <dbReference type="EMBL" id="WIW70491.1"/>
    </source>
</evidence>
<protein>
    <submittedName>
        <fullName evidence="1">DUF3793 family protein</fullName>
    </submittedName>
</protein>
<dbReference type="RefSeq" id="WP_309320418.1">
    <property type="nucleotide sequence ID" value="NZ_CP120678.1"/>
</dbReference>
<dbReference type="KEGG" id="sgbi:P3F81_11490"/>
<dbReference type="AlphaFoldDB" id="A0A9Y2AIN4"/>
<evidence type="ECO:0000313" key="2">
    <source>
        <dbReference type="Proteomes" id="UP001243623"/>
    </source>
</evidence>
<dbReference type="Pfam" id="PF12672">
    <property type="entry name" value="DUF3793"/>
    <property type="match status" value="1"/>
</dbReference>
<keyword evidence="2" id="KW-1185">Reference proteome</keyword>
<accession>A0A9Y2AIN4</accession>
<dbReference type="EMBL" id="CP120678">
    <property type="protein sequence ID" value="WIW70491.1"/>
    <property type="molecule type" value="Genomic_DNA"/>
</dbReference>
<gene>
    <name evidence="1" type="ORF">P3F81_11490</name>
</gene>
<proteinExistence type="predicted"/>